<organism evidence="5 6">
    <name type="scientific">Micromonospora echinofusca</name>
    <dbReference type="NCBI Taxonomy" id="47858"/>
    <lineage>
        <taxon>Bacteria</taxon>
        <taxon>Bacillati</taxon>
        <taxon>Actinomycetota</taxon>
        <taxon>Actinomycetes</taxon>
        <taxon>Micromonosporales</taxon>
        <taxon>Micromonosporaceae</taxon>
        <taxon>Micromonospora</taxon>
    </lineage>
</organism>
<evidence type="ECO:0000313" key="6">
    <source>
        <dbReference type="Proteomes" id="UP000198251"/>
    </source>
</evidence>
<dbReference type="Proteomes" id="UP000198251">
    <property type="component" value="Chromosome I"/>
</dbReference>
<feature type="domain" description="Bacterial sugar transferase" evidence="4">
    <location>
        <begin position="24"/>
        <end position="197"/>
    </location>
</feature>
<dbReference type="Pfam" id="PF02397">
    <property type="entry name" value="Bac_transf"/>
    <property type="match status" value="1"/>
</dbReference>
<evidence type="ECO:0000256" key="3">
    <source>
        <dbReference type="SAM" id="Phobius"/>
    </source>
</evidence>
<evidence type="ECO:0000256" key="2">
    <source>
        <dbReference type="SAM" id="MobiDB-lite"/>
    </source>
</evidence>
<gene>
    <name evidence="5" type="ORF">GA0070610_3703</name>
</gene>
<reference evidence="5 6" key="1">
    <citation type="submission" date="2016-06" db="EMBL/GenBank/DDBJ databases">
        <authorList>
            <person name="Kjaerup R.B."/>
            <person name="Dalgaard T.S."/>
            <person name="Juul-Madsen H.R."/>
        </authorList>
    </citation>
    <scope>NUCLEOTIDE SEQUENCE [LARGE SCALE GENOMIC DNA]</scope>
    <source>
        <strain evidence="5 6">DSM 43913</strain>
    </source>
</reference>
<accession>A0A1C5GCW0</accession>
<feature type="transmembrane region" description="Helical" evidence="3">
    <location>
        <begin position="29"/>
        <end position="54"/>
    </location>
</feature>
<dbReference type="GO" id="GO:0016780">
    <property type="term" value="F:phosphotransferase activity, for other substituted phosphate groups"/>
    <property type="evidence" value="ECO:0007669"/>
    <property type="project" value="TreeGrafter"/>
</dbReference>
<dbReference type="InterPro" id="IPR003362">
    <property type="entry name" value="Bact_transf"/>
</dbReference>
<dbReference type="AlphaFoldDB" id="A0A1C5GCW0"/>
<name>A0A1C5GCW0_MICEH</name>
<evidence type="ECO:0000256" key="1">
    <source>
        <dbReference type="ARBA" id="ARBA00006464"/>
    </source>
</evidence>
<keyword evidence="6" id="KW-1185">Reference proteome</keyword>
<evidence type="ECO:0000313" key="5">
    <source>
        <dbReference type="EMBL" id="SCG17392.1"/>
    </source>
</evidence>
<keyword evidence="5" id="KW-0808">Transferase</keyword>
<keyword evidence="3" id="KW-0812">Transmembrane</keyword>
<proteinExistence type="inferred from homology"/>
<dbReference type="PANTHER" id="PTHR30576:SF8">
    <property type="entry name" value="UNDECAPRENYL-PHOSPHATE GALACTOSE PHOSPHOTRANSFERASE"/>
    <property type="match status" value="1"/>
</dbReference>
<keyword evidence="3" id="KW-1133">Transmembrane helix</keyword>
<dbReference type="EMBL" id="LT607733">
    <property type="protein sequence ID" value="SCG17392.1"/>
    <property type="molecule type" value="Genomic_DNA"/>
</dbReference>
<sequence>MSVSGLVNAPERSAPAPARPERGKRVLDVTVAIALLVLTAPVLAVVAALVAVGLGRPVLFRQCRAGRHGLPFELVKFRTMRPMDARRGLVTDAERLTPLGRWLRATSLDELPTLWNVLRGDMSLVGPRPLLPEYLTRYSPTQARRHEVRPGVTGLAQVRGRNSLSWEDKLELDVTYVDTRNLRLDLAILGATVRTVLRREGISANGSATAPEFLGSPR</sequence>
<dbReference type="PANTHER" id="PTHR30576">
    <property type="entry name" value="COLANIC BIOSYNTHESIS UDP-GLUCOSE LIPID CARRIER TRANSFERASE"/>
    <property type="match status" value="1"/>
</dbReference>
<comment type="similarity">
    <text evidence="1">Belongs to the bacterial sugar transferase family.</text>
</comment>
<keyword evidence="3" id="KW-0472">Membrane</keyword>
<feature type="region of interest" description="Disordered" evidence="2">
    <location>
        <begin position="1"/>
        <end position="21"/>
    </location>
</feature>
<evidence type="ECO:0000259" key="4">
    <source>
        <dbReference type="Pfam" id="PF02397"/>
    </source>
</evidence>
<protein>
    <submittedName>
        <fullName evidence="5">Sugar transferase involved in LPS biosynthesis (Colanic, teichoic acid)</fullName>
    </submittedName>
</protein>